<dbReference type="InterPro" id="IPR017892">
    <property type="entry name" value="Pkinase_C"/>
</dbReference>
<feature type="transmembrane region" description="Helical" evidence="1">
    <location>
        <begin position="12"/>
        <end position="35"/>
    </location>
</feature>
<keyword evidence="4" id="KW-1185">Reference proteome</keyword>
<accession>A0A8C5SCX7</accession>
<organism evidence="3 4">
    <name type="scientific">Laticauda laticaudata</name>
    <name type="common">Blue-ringed sea krait</name>
    <name type="synonym">Blue-lipped sea krait</name>
    <dbReference type="NCBI Taxonomy" id="8630"/>
    <lineage>
        <taxon>Eukaryota</taxon>
        <taxon>Metazoa</taxon>
        <taxon>Chordata</taxon>
        <taxon>Craniata</taxon>
        <taxon>Vertebrata</taxon>
        <taxon>Euteleostomi</taxon>
        <taxon>Lepidosauria</taxon>
        <taxon>Squamata</taxon>
        <taxon>Bifurcata</taxon>
        <taxon>Unidentata</taxon>
        <taxon>Episquamata</taxon>
        <taxon>Toxicofera</taxon>
        <taxon>Serpentes</taxon>
        <taxon>Colubroidea</taxon>
        <taxon>Elapidae</taxon>
        <taxon>Laticaudinae</taxon>
        <taxon>Laticauda</taxon>
    </lineage>
</organism>
<evidence type="ECO:0000256" key="1">
    <source>
        <dbReference type="SAM" id="Phobius"/>
    </source>
</evidence>
<feature type="domain" description="Protein kinase C-terminal" evidence="2">
    <location>
        <begin position="68"/>
        <end position="102"/>
    </location>
</feature>
<keyword evidence="1" id="KW-0812">Transmembrane</keyword>
<dbReference type="Gene3D" id="3.30.200.20">
    <property type="entry name" value="Phosphorylase Kinase, domain 1"/>
    <property type="match status" value="1"/>
</dbReference>
<protein>
    <recommendedName>
        <fullName evidence="2">Protein kinase C-terminal domain-containing protein</fullName>
    </recommendedName>
</protein>
<evidence type="ECO:0000313" key="3">
    <source>
        <dbReference type="Ensembl" id="ENSLLTP00000016152.1"/>
    </source>
</evidence>
<evidence type="ECO:0000313" key="4">
    <source>
        <dbReference type="Proteomes" id="UP000694406"/>
    </source>
</evidence>
<dbReference type="GO" id="GO:0004674">
    <property type="term" value="F:protein serine/threonine kinase activity"/>
    <property type="evidence" value="ECO:0007669"/>
    <property type="project" value="InterPro"/>
</dbReference>
<dbReference type="GO" id="GO:0005524">
    <property type="term" value="F:ATP binding"/>
    <property type="evidence" value="ECO:0007669"/>
    <property type="project" value="InterPro"/>
</dbReference>
<dbReference type="Ensembl" id="ENSLLTT00000016767.1">
    <property type="protein sequence ID" value="ENSLLTP00000016152.1"/>
    <property type="gene ID" value="ENSLLTG00000012351.1"/>
</dbReference>
<dbReference type="Proteomes" id="UP000694406">
    <property type="component" value="Unplaced"/>
</dbReference>
<proteinExistence type="predicted"/>
<keyword evidence="1" id="KW-0472">Membrane</keyword>
<evidence type="ECO:0000259" key="2">
    <source>
        <dbReference type="Pfam" id="PF00433"/>
    </source>
</evidence>
<keyword evidence="1" id="KW-1133">Transmembrane helix</keyword>
<sequence>MFCSIFTSLYSIIFILFYSILFSSLFYSIFCSILYTRGPQPPVPGPSSSSDKSPSLLAAGEEFPPLFGNFDKEFLNENPRLSIGDRTLINSMDQNMFRTFSFTNPIMEKLLS</sequence>
<dbReference type="AlphaFoldDB" id="A0A8C5SCX7"/>
<reference evidence="3" key="1">
    <citation type="submission" date="2025-08" db="UniProtKB">
        <authorList>
            <consortium name="Ensembl"/>
        </authorList>
    </citation>
    <scope>IDENTIFICATION</scope>
</reference>
<reference evidence="3" key="2">
    <citation type="submission" date="2025-09" db="UniProtKB">
        <authorList>
            <consortium name="Ensembl"/>
        </authorList>
    </citation>
    <scope>IDENTIFICATION</scope>
</reference>
<dbReference type="Pfam" id="PF00433">
    <property type="entry name" value="Pkinase_C"/>
    <property type="match status" value="1"/>
</dbReference>
<name>A0A8C5SCX7_LATLA</name>